<dbReference type="Pfam" id="PF01643">
    <property type="entry name" value="Acyl-ACP_TE"/>
    <property type="match status" value="1"/>
</dbReference>
<protein>
    <recommendedName>
        <fullName evidence="14">Acyl-ACP thioesterase</fullName>
    </recommendedName>
</protein>
<sequence>MKSDLVLIDENNIAHSTFTTYSYETDCFSEARLAFYFQIVQEAAGMHAAMRGCSIPDLHKEGKTWVITRSSMEIERYTCWPEVIKVQTWAQEPIRLHLPRVVKGFDGAGNPLFTAKTHWAIIDLDNGRPLRPMDMSLRIGLPPADDEMHRLDMTLPRRQEDESLELLCTFKPIIAYLDTDRNLHVNNISYLNWALESLPSAFRNRCKVSSVDVSYLRQTFLEDDLIVSTYAPRKEALFSDEPTLQHTIVRKEKDGTSTLVWQGTTTWKRREELR</sequence>
<dbReference type="Gene3D" id="3.10.129.10">
    <property type="entry name" value="Hotdog Thioesterase"/>
    <property type="match status" value="1"/>
</dbReference>
<evidence type="ECO:0000313" key="13">
    <source>
        <dbReference type="EMBL" id="MPM04801.1"/>
    </source>
</evidence>
<keyword evidence="7" id="KW-0276">Fatty acid metabolism</keyword>
<dbReference type="InterPro" id="IPR045023">
    <property type="entry name" value="FATA/B"/>
</dbReference>
<evidence type="ECO:0008006" key="14">
    <source>
        <dbReference type="Google" id="ProtNLM"/>
    </source>
</evidence>
<comment type="similarity">
    <text evidence="2">Belongs to the acyl-ACP thioesterase family.</text>
</comment>
<dbReference type="GO" id="GO:0000036">
    <property type="term" value="F:acyl carrier activity"/>
    <property type="evidence" value="ECO:0007669"/>
    <property type="project" value="TreeGrafter"/>
</dbReference>
<dbReference type="CDD" id="cd00586">
    <property type="entry name" value="4HBT"/>
    <property type="match status" value="1"/>
</dbReference>
<evidence type="ECO:0000256" key="6">
    <source>
        <dbReference type="ARBA" id="ARBA00022801"/>
    </source>
</evidence>
<evidence type="ECO:0000256" key="1">
    <source>
        <dbReference type="ARBA" id="ARBA00004229"/>
    </source>
</evidence>
<feature type="domain" description="Acyl-ACP thioesterase-like C-terminal" evidence="12">
    <location>
        <begin position="176"/>
        <end position="252"/>
    </location>
</feature>
<dbReference type="PANTHER" id="PTHR31727:SF6">
    <property type="entry name" value="OLEOYL-ACYL CARRIER PROTEIN THIOESTERASE 1, CHLOROPLASTIC"/>
    <property type="match status" value="1"/>
</dbReference>
<evidence type="ECO:0000256" key="4">
    <source>
        <dbReference type="ARBA" id="ARBA00022528"/>
    </source>
</evidence>
<dbReference type="InterPro" id="IPR002864">
    <property type="entry name" value="Acyl-ACP_thioesterase_NHD"/>
</dbReference>
<evidence type="ECO:0000259" key="11">
    <source>
        <dbReference type="Pfam" id="PF01643"/>
    </source>
</evidence>
<evidence type="ECO:0000256" key="2">
    <source>
        <dbReference type="ARBA" id="ARBA00006500"/>
    </source>
</evidence>
<evidence type="ECO:0000256" key="5">
    <source>
        <dbReference type="ARBA" id="ARBA00022640"/>
    </source>
</evidence>
<evidence type="ECO:0000256" key="3">
    <source>
        <dbReference type="ARBA" id="ARBA00022516"/>
    </source>
</evidence>
<dbReference type="EMBL" id="VSSQ01001072">
    <property type="protein sequence ID" value="MPM04801.1"/>
    <property type="molecule type" value="Genomic_DNA"/>
</dbReference>
<dbReference type="AlphaFoldDB" id="A0A644WMS9"/>
<keyword evidence="4" id="KW-0150">Chloroplast</keyword>
<evidence type="ECO:0000256" key="10">
    <source>
        <dbReference type="ARBA" id="ARBA00023160"/>
    </source>
</evidence>
<comment type="subcellular location">
    <subcellularLocation>
        <location evidence="1">Plastid</location>
        <location evidence="1">Chloroplast</location>
    </subcellularLocation>
</comment>
<evidence type="ECO:0000256" key="9">
    <source>
        <dbReference type="ARBA" id="ARBA00023098"/>
    </source>
</evidence>
<evidence type="ECO:0000256" key="8">
    <source>
        <dbReference type="ARBA" id="ARBA00022946"/>
    </source>
</evidence>
<dbReference type="SUPFAM" id="SSF54637">
    <property type="entry name" value="Thioesterase/thiol ester dehydrase-isomerase"/>
    <property type="match status" value="2"/>
</dbReference>
<feature type="domain" description="Acyl-ACP thioesterase N-terminal hotdog" evidence="11">
    <location>
        <begin position="15"/>
        <end position="131"/>
    </location>
</feature>
<dbReference type="InterPro" id="IPR049427">
    <property type="entry name" value="Acyl-ACP_TE_C"/>
</dbReference>
<evidence type="ECO:0000256" key="7">
    <source>
        <dbReference type="ARBA" id="ARBA00022832"/>
    </source>
</evidence>
<reference evidence="13" key="1">
    <citation type="submission" date="2019-08" db="EMBL/GenBank/DDBJ databases">
        <authorList>
            <person name="Kucharzyk K."/>
            <person name="Murdoch R.W."/>
            <person name="Higgins S."/>
            <person name="Loffler F."/>
        </authorList>
    </citation>
    <scope>NUCLEOTIDE SEQUENCE</scope>
</reference>
<dbReference type="InterPro" id="IPR029069">
    <property type="entry name" value="HotDog_dom_sf"/>
</dbReference>
<proteinExistence type="inferred from homology"/>
<keyword evidence="6" id="KW-0378">Hydrolase</keyword>
<name>A0A644WMS9_9ZZZZ</name>
<gene>
    <name evidence="13" type="ORF">SDC9_51082</name>
</gene>
<keyword evidence="10" id="KW-0275">Fatty acid biosynthesis</keyword>
<evidence type="ECO:0000259" key="12">
    <source>
        <dbReference type="Pfam" id="PF20791"/>
    </source>
</evidence>
<dbReference type="PANTHER" id="PTHR31727">
    <property type="entry name" value="OLEOYL-ACYL CARRIER PROTEIN THIOESTERASE 1, CHLOROPLASTIC"/>
    <property type="match status" value="1"/>
</dbReference>
<keyword evidence="3" id="KW-0444">Lipid biosynthesis</keyword>
<dbReference type="Pfam" id="PF20791">
    <property type="entry name" value="Acyl-ACP_TE_C"/>
    <property type="match status" value="1"/>
</dbReference>
<comment type="caution">
    <text evidence="13">The sequence shown here is derived from an EMBL/GenBank/DDBJ whole genome shotgun (WGS) entry which is preliminary data.</text>
</comment>
<dbReference type="GO" id="GO:0016297">
    <property type="term" value="F:fatty acyl-[ACP] hydrolase activity"/>
    <property type="evidence" value="ECO:0007669"/>
    <property type="project" value="InterPro"/>
</dbReference>
<dbReference type="GO" id="GO:0009507">
    <property type="term" value="C:chloroplast"/>
    <property type="evidence" value="ECO:0007669"/>
    <property type="project" value="UniProtKB-SubCell"/>
</dbReference>
<accession>A0A644WMS9</accession>
<keyword evidence="5" id="KW-0934">Plastid</keyword>
<keyword evidence="9" id="KW-0443">Lipid metabolism</keyword>
<keyword evidence="8" id="KW-0809">Transit peptide</keyword>
<organism evidence="13">
    <name type="scientific">bioreactor metagenome</name>
    <dbReference type="NCBI Taxonomy" id="1076179"/>
    <lineage>
        <taxon>unclassified sequences</taxon>
        <taxon>metagenomes</taxon>
        <taxon>ecological metagenomes</taxon>
    </lineage>
</organism>